<sequence length="776" mass="74626">MAQALATAAALDSPPPPDHGPAQPPASCASFPSSSSDPATTSASCPPIPTATPTPTTAAVGLDDVLHALDAPSLDLLYGHLRAVHAVRGARTACRTLRDAVDGAVRRAHFTVRPADRRRWAAEGQLATPLARWRRCRDLTITLALDEEADGNVVGGCGSQAGSGAGPGRAGGGGGGWGGWGAGGGYGGGGYGGSGGGAYTCLNLAGLWVLPLVSTSATAAATAAAAGTAGSNAPGPAGSAGAGAAASGPGLQQQALGHVTRLALASSGWWASYGPPDVHDYLPLVCARLPGLTALDLTGLTEGWPGDAPRQAAVYTALAAACPALSELALPHCSAAEGLEGSPGGPGGPGAPTWLGRWDGGAASQGERDGGGGGGGGAGGGERAAGGGAGGGGLAAILTRLAVCRQPRDHDRYLTRRAAAAVAALGRLVALTLSDVEDAMDVGGGGGGGDGGGDGRGDGVGGGNGGVGGSTATGGDCARAGGDAAGGGAGGMLRAQVGLGQAGSTGAAAASGSAAATTASGSAGAATVSGATAATAAAMGRSTRRDGGWDVPRGAGGSATQHLLACLPPAVELMRLVRVGFGRARTGTATGTGTAAAGAAAQPPRLPQAQLPPAVELRLRGGLVSTVHVWWSCGRGPAGGAEGASGASGAAAAEAEAQAEARMGALAALAALLLDSGRLAPRLALLRIDWAGPPPDDWGLRGHEAAVGGGGGGRAAPNSESAGARVTCGVTGRRAAAAAACRHRLQASLLSSSRGLRYEQEVRELMERCDRVVHEG</sequence>
<feature type="compositionally biased region" description="Gly residues" evidence="1">
    <location>
        <begin position="371"/>
        <end position="384"/>
    </location>
</feature>
<dbReference type="OrthoDB" id="550192at2759"/>
<feature type="region of interest" description="Disordered" evidence="1">
    <location>
        <begin position="444"/>
        <end position="467"/>
    </location>
</feature>
<feature type="region of interest" description="Disordered" evidence="1">
    <location>
        <begin position="339"/>
        <end position="384"/>
    </location>
</feature>
<gene>
    <name evidence="2" type="ORF">HXX76_010937</name>
</gene>
<feature type="compositionally biased region" description="Pro residues" evidence="1">
    <location>
        <begin position="13"/>
        <end position="24"/>
    </location>
</feature>
<dbReference type="Proteomes" id="UP000650467">
    <property type="component" value="Unassembled WGS sequence"/>
</dbReference>
<feature type="region of interest" description="Disordered" evidence="1">
    <location>
        <begin position="227"/>
        <end position="246"/>
    </location>
</feature>
<dbReference type="EMBL" id="JAEHOC010000084">
    <property type="protein sequence ID" value="KAG2423169.1"/>
    <property type="molecule type" value="Genomic_DNA"/>
</dbReference>
<name>A0A835SIT1_CHLIN</name>
<feature type="compositionally biased region" description="Low complexity" evidence="1">
    <location>
        <begin position="1"/>
        <end position="12"/>
    </location>
</feature>
<organism evidence="2 3">
    <name type="scientific">Chlamydomonas incerta</name>
    <dbReference type="NCBI Taxonomy" id="51695"/>
    <lineage>
        <taxon>Eukaryota</taxon>
        <taxon>Viridiplantae</taxon>
        <taxon>Chlorophyta</taxon>
        <taxon>core chlorophytes</taxon>
        <taxon>Chlorophyceae</taxon>
        <taxon>CS clade</taxon>
        <taxon>Chlamydomonadales</taxon>
        <taxon>Chlamydomonadaceae</taxon>
        <taxon>Chlamydomonas</taxon>
    </lineage>
</organism>
<comment type="caution">
    <text evidence="2">The sequence shown here is derived from an EMBL/GenBank/DDBJ whole genome shotgun (WGS) entry which is preliminary data.</text>
</comment>
<feature type="compositionally biased region" description="Low complexity" evidence="1">
    <location>
        <begin position="25"/>
        <end position="45"/>
    </location>
</feature>
<proteinExistence type="predicted"/>
<reference evidence="2" key="1">
    <citation type="journal article" date="2020" name="bioRxiv">
        <title>Comparative genomics of Chlamydomonas.</title>
        <authorList>
            <person name="Craig R.J."/>
            <person name="Hasan A.R."/>
            <person name="Ness R.W."/>
            <person name="Keightley P.D."/>
        </authorList>
    </citation>
    <scope>NUCLEOTIDE SEQUENCE</scope>
    <source>
        <strain evidence="2">SAG 7.73</strain>
    </source>
</reference>
<evidence type="ECO:0000256" key="1">
    <source>
        <dbReference type="SAM" id="MobiDB-lite"/>
    </source>
</evidence>
<evidence type="ECO:0000313" key="2">
    <source>
        <dbReference type="EMBL" id="KAG2423169.1"/>
    </source>
</evidence>
<dbReference type="AlphaFoldDB" id="A0A835SIT1"/>
<accession>A0A835SIT1</accession>
<evidence type="ECO:0000313" key="3">
    <source>
        <dbReference type="Proteomes" id="UP000650467"/>
    </source>
</evidence>
<feature type="compositionally biased region" description="Gly residues" evidence="1">
    <location>
        <begin position="341"/>
        <end position="350"/>
    </location>
</feature>
<keyword evidence="3" id="KW-1185">Reference proteome</keyword>
<feature type="region of interest" description="Disordered" evidence="1">
    <location>
        <begin position="1"/>
        <end position="52"/>
    </location>
</feature>
<protein>
    <submittedName>
        <fullName evidence="2">Uncharacterized protein</fullName>
    </submittedName>
</protein>